<gene>
    <name evidence="1" type="ORF">BD311DRAFT_652295</name>
</gene>
<evidence type="ECO:0000313" key="1">
    <source>
        <dbReference type="EMBL" id="TBU33357.1"/>
    </source>
</evidence>
<dbReference type="Proteomes" id="UP000292957">
    <property type="component" value="Unassembled WGS sequence"/>
</dbReference>
<dbReference type="AlphaFoldDB" id="A0A4Q9N0G0"/>
<reference evidence="1" key="1">
    <citation type="submission" date="2019-01" db="EMBL/GenBank/DDBJ databases">
        <title>Draft genome sequences of three monokaryotic isolates of the white-rot basidiomycete fungus Dichomitus squalens.</title>
        <authorList>
            <consortium name="DOE Joint Genome Institute"/>
            <person name="Lopez S.C."/>
            <person name="Andreopoulos B."/>
            <person name="Pangilinan J."/>
            <person name="Lipzen A."/>
            <person name="Riley R."/>
            <person name="Ahrendt S."/>
            <person name="Ng V."/>
            <person name="Barry K."/>
            <person name="Daum C."/>
            <person name="Grigoriev I.V."/>
            <person name="Hilden K.S."/>
            <person name="Makela M.R."/>
            <person name="de Vries R.P."/>
        </authorList>
    </citation>
    <scope>NUCLEOTIDE SEQUENCE [LARGE SCALE GENOMIC DNA]</scope>
    <source>
        <strain evidence="1">OM18370.1</strain>
    </source>
</reference>
<protein>
    <submittedName>
        <fullName evidence="1">Uncharacterized protein</fullName>
    </submittedName>
</protein>
<dbReference type="GO" id="GO:0004252">
    <property type="term" value="F:serine-type endopeptidase activity"/>
    <property type="evidence" value="ECO:0007669"/>
    <property type="project" value="InterPro"/>
</dbReference>
<dbReference type="OrthoDB" id="409122at2759"/>
<name>A0A4Q9N0G0_9APHY</name>
<proteinExistence type="predicted"/>
<accession>A0A4Q9N0G0</accession>
<dbReference type="EMBL" id="ML143391">
    <property type="protein sequence ID" value="TBU33357.1"/>
    <property type="molecule type" value="Genomic_DNA"/>
</dbReference>
<sequence length="65" mass="7125">LYPDLSTHAFHDVTNGANSGCQTAGFIAAPSWDPVTGWTRPTFLYCWLLSCPYLECCCDPISGPR</sequence>
<dbReference type="InterPro" id="IPR036852">
    <property type="entry name" value="Peptidase_S8/S53_dom_sf"/>
</dbReference>
<organism evidence="1">
    <name type="scientific">Dichomitus squalens</name>
    <dbReference type="NCBI Taxonomy" id="114155"/>
    <lineage>
        <taxon>Eukaryota</taxon>
        <taxon>Fungi</taxon>
        <taxon>Dikarya</taxon>
        <taxon>Basidiomycota</taxon>
        <taxon>Agaricomycotina</taxon>
        <taxon>Agaricomycetes</taxon>
        <taxon>Polyporales</taxon>
        <taxon>Polyporaceae</taxon>
        <taxon>Dichomitus</taxon>
    </lineage>
</organism>
<dbReference type="Gene3D" id="3.40.50.200">
    <property type="entry name" value="Peptidase S8/S53 domain"/>
    <property type="match status" value="1"/>
</dbReference>
<dbReference type="GO" id="GO:0006508">
    <property type="term" value="P:proteolysis"/>
    <property type="evidence" value="ECO:0007669"/>
    <property type="project" value="InterPro"/>
</dbReference>
<feature type="non-terminal residue" evidence="1">
    <location>
        <position position="1"/>
    </location>
</feature>